<comment type="caution">
    <text evidence="1">The sequence shown here is derived from an EMBL/GenBank/DDBJ whole genome shotgun (WGS) entry which is preliminary data.</text>
</comment>
<evidence type="ECO:0000313" key="2">
    <source>
        <dbReference type="Proteomes" id="UP001243330"/>
    </source>
</evidence>
<dbReference type="EMBL" id="JAQOWY010000006">
    <property type="protein sequence ID" value="KAK1856728.1"/>
    <property type="molecule type" value="Genomic_DNA"/>
</dbReference>
<organism evidence="1 2">
    <name type="scientific">Colletotrichum chrysophilum</name>
    <dbReference type="NCBI Taxonomy" id="1836956"/>
    <lineage>
        <taxon>Eukaryota</taxon>
        <taxon>Fungi</taxon>
        <taxon>Dikarya</taxon>
        <taxon>Ascomycota</taxon>
        <taxon>Pezizomycotina</taxon>
        <taxon>Sordariomycetes</taxon>
        <taxon>Hypocreomycetidae</taxon>
        <taxon>Glomerellales</taxon>
        <taxon>Glomerellaceae</taxon>
        <taxon>Colletotrichum</taxon>
        <taxon>Colletotrichum gloeosporioides species complex</taxon>
    </lineage>
</organism>
<accession>A0AAD9EQE1</accession>
<gene>
    <name evidence="1" type="ORF">CCHR01_00698</name>
</gene>
<proteinExistence type="predicted"/>
<dbReference type="Proteomes" id="UP001243330">
    <property type="component" value="Unassembled WGS sequence"/>
</dbReference>
<reference evidence="1" key="1">
    <citation type="submission" date="2023-01" db="EMBL/GenBank/DDBJ databases">
        <title>Colletotrichum chrysophilum M932 genome sequence.</title>
        <authorList>
            <person name="Baroncelli R."/>
        </authorList>
    </citation>
    <scope>NUCLEOTIDE SEQUENCE</scope>
    <source>
        <strain evidence="1">M932</strain>
    </source>
</reference>
<evidence type="ECO:0000313" key="1">
    <source>
        <dbReference type="EMBL" id="KAK1856728.1"/>
    </source>
</evidence>
<name>A0AAD9EQE1_9PEZI</name>
<dbReference type="AlphaFoldDB" id="A0AAD9EQE1"/>
<sequence length="903" mass="93691">MIPQLYLSIKHAQIPCLNLEPLARARDRNLNHLAGYNVHQVIPKHHRVVLALQRHALDGHLGADLDHALVNHRLKLLRLLQVEVLERLGPVHVPRDLLPVLYEVRRNNRPGLVALLPRGNLERRDLGRPVLRQDDAPRDDLRVRLLARLDVPRLDQAIHRQIRQLQVRPPDLNLVRHLDVDARVLVPCVAVLAARDADGQRRHLALDGEVGVLRAEVVVADGPRGDGPAVVDLPDEGAAAVLAAGALPLALPQAVRGGEALGLHQLRAVDEVLERVRGVAEVLDQIQGDAPLVAVGLVVEVDGGGLRVAVGVVAAKGEEGVDGLDGGEGLHAELGHEAADEFVEVLVLLLGAVPDVPLVQVANRRVARVVAGPGGAEVVVDVRDEVLAGVDEDLLVDVARGEVGLEPVVGVLVGEVVGEVLALGVLVVLVVAGPDDDGGVVAEHLDVLAGLAVDGLQEGGPGGVVAAAEHKVLPDEDAELVAGVVEGLFLVDAAAPDADHELVAVGEEADPVAVAVCGDAGDEVVGGDPVAAAAEDGDVVDLEEEGGAGLLLDGTLDELDLADAHLLGERVDFGGGGGEEGRGDGVEGLRAVADGVPQRRVLDVEGGGDVGVGLGVDGLGGDGLVVEGDVEADLGRLALCRGVGDHFGGLEGRVDGCLEIEVGEAGGVYFEIDGPPGAACQERRAPVPALVILSFANRQPRVVAVPAAPFVVGILLHQLPSAEVGAVKGDFKLILTTVLLQHGRDVDALRGEHVVRLEDGLAVQHDGGKGIQTVKGQHSLGTLRDGVRGGEGGPVQPLGLADPLDVELVLADEGVGDDAVVDEVEVDVCGELADGEQFGVLLVGLLEVPVLVDGRHAPGGCHCALGRVSCAGAVWQARAEAHCERIRNGRMPIEGIRELPLTR</sequence>
<protein>
    <submittedName>
        <fullName evidence="1">Uncharacterized protein</fullName>
    </submittedName>
</protein>
<keyword evidence="2" id="KW-1185">Reference proteome</keyword>